<dbReference type="InterPro" id="IPR010865">
    <property type="entry name" value="DUF1499"/>
</dbReference>
<feature type="signal peptide" evidence="1">
    <location>
        <begin position="1"/>
        <end position="16"/>
    </location>
</feature>
<evidence type="ECO:0000256" key="1">
    <source>
        <dbReference type="SAM" id="SignalP"/>
    </source>
</evidence>
<dbReference type="PANTHER" id="PTHR34801">
    <property type="entry name" value="EXPRESSED PROTEIN"/>
    <property type="match status" value="1"/>
</dbReference>
<organism evidence="2 3">
    <name type="scientific">Alkalicoccus daliensis</name>
    <dbReference type="NCBI Taxonomy" id="745820"/>
    <lineage>
        <taxon>Bacteria</taxon>
        <taxon>Bacillati</taxon>
        <taxon>Bacillota</taxon>
        <taxon>Bacilli</taxon>
        <taxon>Bacillales</taxon>
        <taxon>Bacillaceae</taxon>
        <taxon>Alkalicoccus</taxon>
    </lineage>
</organism>
<dbReference type="STRING" id="745820.SAMN04488053_103156"/>
<dbReference type="OrthoDB" id="9793534at2"/>
<dbReference type="EMBL" id="FNIL01000003">
    <property type="protein sequence ID" value="SDN75781.1"/>
    <property type="molecule type" value="Genomic_DNA"/>
</dbReference>
<evidence type="ECO:0000313" key="2">
    <source>
        <dbReference type="EMBL" id="SDN75781.1"/>
    </source>
</evidence>
<keyword evidence="3" id="KW-1185">Reference proteome</keyword>
<keyword evidence="1" id="KW-0732">Signal</keyword>
<dbReference type="RefSeq" id="WP_090842108.1">
    <property type="nucleotide sequence ID" value="NZ_FNIL01000003.1"/>
</dbReference>
<dbReference type="PANTHER" id="PTHR34801:SF6">
    <property type="entry name" value="SLL1620 PROTEIN"/>
    <property type="match status" value="1"/>
</dbReference>
<gene>
    <name evidence="2" type="ORF">SAMN04488053_103156</name>
</gene>
<dbReference type="AlphaFoldDB" id="A0A1H0E0M1"/>
<accession>A0A1H0E0M1</accession>
<sequence length="157" mass="17690">MKKLLTTALITGSAAAAGVFFTKKNNTIPQNTGVYRGRMAPVSNIPNAVSSQAEGNRYVAPFYPPEGKRNSWAALGEIIERKENAEIITKTDDYLHAVFHSPKLRFKDDVEFYFHQEEGHIDVRSAARVGSYDMGVNRERVEQLREEYKNAVAIRDL</sequence>
<name>A0A1H0E0M1_9BACI</name>
<proteinExistence type="predicted"/>
<feature type="chain" id="PRO_5011621301" evidence="1">
    <location>
        <begin position="17"/>
        <end position="157"/>
    </location>
</feature>
<reference evidence="3" key="1">
    <citation type="submission" date="2016-10" db="EMBL/GenBank/DDBJ databases">
        <authorList>
            <person name="Varghese N."/>
            <person name="Submissions S."/>
        </authorList>
    </citation>
    <scope>NUCLEOTIDE SEQUENCE [LARGE SCALE GENOMIC DNA]</scope>
    <source>
        <strain evidence="3">CGMCC 1.10369</strain>
    </source>
</reference>
<dbReference type="Pfam" id="PF07386">
    <property type="entry name" value="DUF1499"/>
    <property type="match status" value="1"/>
</dbReference>
<protein>
    <submittedName>
        <fullName evidence="2">Uncharacterized conserved protein, DUF1499 family</fullName>
    </submittedName>
</protein>
<evidence type="ECO:0000313" key="3">
    <source>
        <dbReference type="Proteomes" id="UP000198778"/>
    </source>
</evidence>
<dbReference type="PIRSF" id="PIRSF026426">
    <property type="entry name" value="DUF1499"/>
    <property type="match status" value="1"/>
</dbReference>
<dbReference type="Proteomes" id="UP000198778">
    <property type="component" value="Unassembled WGS sequence"/>
</dbReference>